<keyword evidence="1" id="KW-0677">Repeat</keyword>
<dbReference type="GeneID" id="28939319"/>
<gene>
    <name evidence="3" type="ORF">T551_00800</name>
</gene>
<keyword evidence="2" id="KW-0802">TPR repeat</keyword>
<dbReference type="OrthoDB" id="629492at2759"/>
<dbReference type="Proteomes" id="UP000053447">
    <property type="component" value="Unassembled WGS sequence"/>
</dbReference>
<dbReference type="STRING" id="1408657.A0A0W4ZUQ3"/>
<evidence type="ECO:0000313" key="4">
    <source>
        <dbReference type="Proteomes" id="UP000053447"/>
    </source>
</evidence>
<dbReference type="InterPro" id="IPR011990">
    <property type="entry name" value="TPR-like_helical_dom_sf"/>
</dbReference>
<comment type="caution">
    <text evidence="3">The sequence shown here is derived from an EMBL/GenBank/DDBJ whole genome shotgun (WGS) entry which is preliminary data.</text>
</comment>
<dbReference type="PANTHER" id="PTHR22904">
    <property type="entry name" value="TPR REPEAT CONTAINING PROTEIN"/>
    <property type="match status" value="1"/>
</dbReference>
<dbReference type="EMBL" id="LFWA01000003">
    <property type="protein sequence ID" value="KTW32118.1"/>
    <property type="molecule type" value="Genomic_DNA"/>
</dbReference>
<protein>
    <submittedName>
        <fullName evidence="3">Uncharacterized protein</fullName>
    </submittedName>
</protein>
<dbReference type="Gene3D" id="1.25.40.10">
    <property type="entry name" value="Tetratricopeptide repeat domain"/>
    <property type="match status" value="1"/>
</dbReference>
<dbReference type="SUPFAM" id="SSF48452">
    <property type="entry name" value="TPR-like"/>
    <property type="match status" value="1"/>
</dbReference>
<keyword evidence="4" id="KW-1185">Reference proteome</keyword>
<dbReference type="GO" id="GO:0051879">
    <property type="term" value="F:Hsp90 protein binding"/>
    <property type="evidence" value="ECO:0007669"/>
    <property type="project" value="TreeGrafter"/>
</dbReference>
<accession>A0A0W4ZUQ3</accession>
<dbReference type="VEuPathDB" id="FungiDB:T551_00800"/>
<reference evidence="4" key="1">
    <citation type="journal article" date="2016" name="Nat. Commun.">
        <title>Genome analysis of three Pneumocystis species reveals adaptation mechanisms to life exclusively in mammalian hosts.</title>
        <authorList>
            <person name="Ma L."/>
            <person name="Chen Z."/>
            <person name="Huang D.W."/>
            <person name="Kutty G."/>
            <person name="Ishihara M."/>
            <person name="Wang H."/>
            <person name="Abouelleil A."/>
            <person name="Bishop L."/>
            <person name="Davey E."/>
            <person name="Deng R."/>
            <person name="Deng X."/>
            <person name="Fan L."/>
            <person name="Fantoni G."/>
            <person name="Fitzgerald M."/>
            <person name="Gogineni E."/>
            <person name="Goldberg J.M."/>
            <person name="Handley G."/>
            <person name="Hu X."/>
            <person name="Huber C."/>
            <person name="Jiao X."/>
            <person name="Jones K."/>
            <person name="Levin J.Z."/>
            <person name="Liu Y."/>
            <person name="Macdonald P."/>
            <person name="Melnikov A."/>
            <person name="Raley C."/>
            <person name="Sassi M."/>
            <person name="Sherman B.T."/>
            <person name="Song X."/>
            <person name="Sykes S."/>
            <person name="Tran B."/>
            <person name="Walsh L."/>
            <person name="Xia Y."/>
            <person name="Yang J."/>
            <person name="Young S."/>
            <person name="Zeng Q."/>
            <person name="Zheng X."/>
            <person name="Stephens R."/>
            <person name="Nusbaum C."/>
            <person name="Birren B.W."/>
            <person name="Azadi P."/>
            <person name="Lempicki R.A."/>
            <person name="Cuomo C.A."/>
            <person name="Kovacs J.A."/>
        </authorList>
    </citation>
    <scope>NUCLEOTIDE SEQUENCE [LARGE SCALE GENOMIC DNA]</scope>
    <source>
        <strain evidence="4">RU7</strain>
    </source>
</reference>
<evidence type="ECO:0000256" key="1">
    <source>
        <dbReference type="ARBA" id="ARBA00022737"/>
    </source>
</evidence>
<organism evidence="3 4">
    <name type="scientific">Pneumocystis jirovecii (strain RU7)</name>
    <name type="common">Human pneumocystis pneumonia agent</name>
    <dbReference type="NCBI Taxonomy" id="1408657"/>
    <lineage>
        <taxon>Eukaryota</taxon>
        <taxon>Fungi</taxon>
        <taxon>Dikarya</taxon>
        <taxon>Ascomycota</taxon>
        <taxon>Taphrinomycotina</taxon>
        <taxon>Pneumocystomycetes</taxon>
        <taxon>Pneumocystaceae</taxon>
        <taxon>Pneumocystis</taxon>
    </lineage>
</organism>
<sequence>MIENDAISAFNSEMYYEALGLFTKALHQNKTLTLLDGRAATFEKIGKYESALKDSYRMIRFYPRCIDGYLRAGKILRLMNNYNRAIYIYKLGIKCSSYDSKKNNLLRKMLYSTLKSVKNLKVRIQNNAK</sequence>
<name>A0A0W4ZUQ3_PNEJ7</name>
<dbReference type="RefSeq" id="XP_018230810.1">
    <property type="nucleotide sequence ID" value="XM_018373064.1"/>
</dbReference>
<dbReference type="AlphaFoldDB" id="A0A0W4ZUQ3"/>
<dbReference type="PANTHER" id="PTHR22904:SF523">
    <property type="entry name" value="STRESS-INDUCED-PHOSPHOPROTEIN 1"/>
    <property type="match status" value="1"/>
</dbReference>
<proteinExistence type="predicted"/>
<evidence type="ECO:0000256" key="2">
    <source>
        <dbReference type="ARBA" id="ARBA00022803"/>
    </source>
</evidence>
<evidence type="ECO:0000313" key="3">
    <source>
        <dbReference type="EMBL" id="KTW32118.1"/>
    </source>
</evidence>